<protein>
    <submittedName>
        <fullName evidence="1">Uncharacterized protein</fullName>
    </submittedName>
</protein>
<dbReference type="AlphaFoldDB" id="A0A843WKM9"/>
<dbReference type="Proteomes" id="UP000652761">
    <property type="component" value="Unassembled WGS sequence"/>
</dbReference>
<reference evidence="1" key="1">
    <citation type="submission" date="2017-07" db="EMBL/GenBank/DDBJ databases">
        <title>Taro Niue Genome Assembly and Annotation.</title>
        <authorList>
            <person name="Atibalentja N."/>
            <person name="Keating K."/>
            <person name="Fields C.J."/>
        </authorList>
    </citation>
    <scope>NUCLEOTIDE SEQUENCE</scope>
    <source>
        <strain evidence="1">Niue_2</strain>
        <tissue evidence="1">Leaf</tissue>
    </source>
</reference>
<evidence type="ECO:0000313" key="2">
    <source>
        <dbReference type="Proteomes" id="UP000652761"/>
    </source>
</evidence>
<proteinExistence type="predicted"/>
<evidence type="ECO:0000313" key="1">
    <source>
        <dbReference type="EMBL" id="MQM07208.1"/>
    </source>
</evidence>
<accession>A0A843WKM9</accession>
<keyword evidence="2" id="KW-1185">Reference proteome</keyword>
<gene>
    <name evidence="1" type="ORF">Taro_040047</name>
</gene>
<name>A0A843WKM9_COLES</name>
<comment type="caution">
    <text evidence="1">The sequence shown here is derived from an EMBL/GenBank/DDBJ whole genome shotgun (WGS) entry which is preliminary data.</text>
</comment>
<sequence>MWAALLHLAASLTPPRRWFSASSLLSPVFSDGSVVDFSDDLVPAPTSGTLAGSRRFILEGIFIVLLISGLKSLEDLNTKVWSLRVQLVAEDSPAHSSSMCFIQADFHMLLQL</sequence>
<organism evidence="1 2">
    <name type="scientific">Colocasia esculenta</name>
    <name type="common">Wild taro</name>
    <name type="synonym">Arum esculentum</name>
    <dbReference type="NCBI Taxonomy" id="4460"/>
    <lineage>
        <taxon>Eukaryota</taxon>
        <taxon>Viridiplantae</taxon>
        <taxon>Streptophyta</taxon>
        <taxon>Embryophyta</taxon>
        <taxon>Tracheophyta</taxon>
        <taxon>Spermatophyta</taxon>
        <taxon>Magnoliopsida</taxon>
        <taxon>Liliopsida</taxon>
        <taxon>Araceae</taxon>
        <taxon>Aroideae</taxon>
        <taxon>Colocasieae</taxon>
        <taxon>Colocasia</taxon>
    </lineage>
</organism>
<dbReference type="EMBL" id="NMUH01003823">
    <property type="protein sequence ID" value="MQM07208.1"/>
    <property type="molecule type" value="Genomic_DNA"/>
</dbReference>